<feature type="compositionally biased region" description="Basic and acidic residues" evidence="2">
    <location>
        <begin position="310"/>
        <end position="326"/>
    </location>
</feature>
<feature type="compositionally biased region" description="Basic residues" evidence="2">
    <location>
        <begin position="265"/>
        <end position="274"/>
    </location>
</feature>
<feature type="compositionally biased region" description="Polar residues" evidence="2">
    <location>
        <begin position="741"/>
        <end position="755"/>
    </location>
</feature>
<evidence type="ECO:0000313" key="4">
    <source>
        <dbReference type="Proteomes" id="UP000515163"/>
    </source>
</evidence>
<dbReference type="PANTHER" id="PTHR15725">
    <property type="entry name" value="ZN-FINGER, C-X8-C-X5-C-X3-H TYPE-CONTAINING"/>
    <property type="match status" value="1"/>
</dbReference>
<name>A0A6P8I5Q0_ACTTE</name>
<dbReference type="PROSITE" id="PS50103">
    <property type="entry name" value="ZF_C3H1"/>
    <property type="match status" value="2"/>
</dbReference>
<dbReference type="KEGG" id="aten:116299378"/>
<feature type="zinc finger region" description="C3H1-type" evidence="1">
    <location>
        <begin position="2"/>
        <end position="29"/>
    </location>
</feature>
<evidence type="ECO:0000259" key="3">
    <source>
        <dbReference type="PROSITE" id="PS50103"/>
    </source>
</evidence>
<protein>
    <submittedName>
        <fullName evidence="5 6">Zinc finger CCCH domain-containing protein 11A-like isoform X1</fullName>
    </submittedName>
</protein>
<dbReference type="AlphaFoldDB" id="A0A6P8I5Q0"/>
<feature type="zinc finger region" description="C3H1-type" evidence="1">
    <location>
        <begin position="60"/>
        <end position="87"/>
    </location>
</feature>
<feature type="compositionally biased region" description="Basic and acidic residues" evidence="2">
    <location>
        <begin position="655"/>
        <end position="683"/>
    </location>
</feature>
<feature type="domain" description="C3H1-type" evidence="3">
    <location>
        <begin position="60"/>
        <end position="87"/>
    </location>
</feature>
<feature type="region of interest" description="Disordered" evidence="2">
    <location>
        <begin position="212"/>
        <end position="455"/>
    </location>
</feature>
<dbReference type="RefSeq" id="XP_031563890.1">
    <property type="nucleotide sequence ID" value="XM_031708030.1"/>
</dbReference>
<proteinExistence type="predicted"/>
<reference evidence="5 6" key="1">
    <citation type="submission" date="2025-04" db="UniProtKB">
        <authorList>
            <consortium name="RefSeq"/>
        </authorList>
    </citation>
    <scope>IDENTIFICATION</scope>
    <source>
        <tissue evidence="5 6">Tentacle</tissue>
    </source>
</reference>
<feature type="compositionally biased region" description="Basic and acidic residues" evidence="2">
    <location>
        <begin position="275"/>
        <end position="301"/>
    </location>
</feature>
<dbReference type="InterPro" id="IPR041686">
    <property type="entry name" value="Znf-CCCH_3"/>
</dbReference>
<sequence length="1022" mass="114745">MSETGDDCYFYYYSKCAKGDMCPFRHQPAALGCEITCHLWEKGRCFKEACTFRHMVIEKERNTIPCFWESQAMGCTKNSCPFLHLKPRQIGLVPPQPRPAMTGTRMPVHPSANQSIPTLHGNVRPHNTRMGPMHPQGPRGPATRPPMYNGPGVPFNQGPYMGGPRPMGYEGFMPRGQPSLMMYQMQNNQQHIAGMQYPRMVQPGIMPNIMMNQPRGNFPYKDNIGRRDNYDDESDDDYTSSDYSDVSISDGEKERRSKPKDYSHRRVRSPRHQSSRREVKRRNDTRDKRNELPRSSREKDKKHEKRKDRIRQSEREKEKNRSKDIDSSPGKSRKTSEDKDSANSERKKSLEKEKSDNENSDGDIKVKTLEEILREKALKNLHERTAQKKKERMEAEKNTKENSDEPNDDSPEPIIKSVVSVNKTESTVSSKGSEPQETDDLGSNVKTKTVPEKKVQLRTAKTIIRSIIESDNQTSTLSTETVPKKLVRKIVIESDENTVSQKPIIATKESDKEASALKQATSGISTIKVKTLEEIRKEKQERIVRMNQKQKINNKDLINADNLSKIGDEQVVSNEKSTLVNVKPVKGRKISIKKRDDAGTAKSNIIKSGGKLLLKRKVAKTETAEKDIPSKGVVQSKSENNENETGKPKNVFIKSFDEIMKEKRERLKKQNQEQQEKAQDKEGTSVTRIKRPTIVRRKETEKTEVQPAAPKRFMSRKLKIVRQQGSLSKSSSSTNLNPPSIDTSSTPASPNQSEPGSPASPSDVPPLTGQILSAESNVGTGNQTSVSDVESSALEQNESECVDDADDVSNKDDNEDDDDADDDNDDADADDDNDFDGGAGDADDAAAADDNAEDDDDDESWQHEELPEVPMDTPTLECPAFIAGTSSETPKAAAVFHIPGKTIVLDHRTSPTKRPRSSLEELFGVPCDDDEPGSHQNPQIEEEEKEEVSPAKRVKTISQETHEAIVKAVNQELSKEKEDDFDLDLDLEEEIANLSPGKPHDDSHEGYNEDDLLLELDEMIND</sequence>
<feature type="compositionally biased region" description="Basic and acidic residues" evidence="2">
    <location>
        <begin position="620"/>
        <end position="629"/>
    </location>
</feature>
<dbReference type="GeneID" id="116299378"/>
<feature type="compositionally biased region" description="Low complexity" evidence="2">
    <location>
        <begin position="726"/>
        <end position="740"/>
    </location>
</feature>
<feature type="compositionally biased region" description="Basic and acidic residues" evidence="2">
    <location>
        <begin position="250"/>
        <end position="264"/>
    </location>
</feature>
<dbReference type="Pfam" id="PF15663">
    <property type="entry name" value="zf-CCCH_3"/>
    <property type="match status" value="1"/>
</dbReference>
<dbReference type="Gene3D" id="4.10.1000.10">
    <property type="entry name" value="Zinc finger, CCCH-type"/>
    <property type="match status" value="1"/>
</dbReference>
<dbReference type="GO" id="GO:0008270">
    <property type="term" value="F:zinc ion binding"/>
    <property type="evidence" value="ECO:0007669"/>
    <property type="project" value="UniProtKB-KW"/>
</dbReference>
<feature type="region of interest" description="Disordered" evidence="2">
    <location>
        <begin position="906"/>
        <end position="953"/>
    </location>
</feature>
<feature type="compositionally biased region" description="Polar residues" evidence="2">
    <location>
        <begin position="419"/>
        <end position="435"/>
    </location>
</feature>
<keyword evidence="4" id="KW-1185">Reference proteome</keyword>
<feature type="compositionally biased region" description="Low complexity" evidence="2">
    <location>
        <begin position="240"/>
        <end position="249"/>
    </location>
</feature>
<accession>A0A6P8I5Q0</accession>
<feature type="compositionally biased region" description="Polar residues" evidence="2">
    <location>
        <begin position="770"/>
        <end position="796"/>
    </location>
</feature>
<feature type="compositionally biased region" description="Acidic residues" evidence="2">
    <location>
        <begin position="797"/>
        <end position="859"/>
    </location>
</feature>
<evidence type="ECO:0000313" key="5">
    <source>
        <dbReference type="RefSeq" id="XP_031563889.1"/>
    </source>
</evidence>
<dbReference type="RefSeq" id="XP_031563889.1">
    <property type="nucleotide sequence ID" value="XM_031708029.1"/>
</dbReference>
<organism evidence="4 5">
    <name type="scientific">Actinia tenebrosa</name>
    <name type="common">Australian red waratah sea anemone</name>
    <dbReference type="NCBI Taxonomy" id="6105"/>
    <lineage>
        <taxon>Eukaryota</taxon>
        <taxon>Metazoa</taxon>
        <taxon>Cnidaria</taxon>
        <taxon>Anthozoa</taxon>
        <taxon>Hexacorallia</taxon>
        <taxon>Actiniaria</taxon>
        <taxon>Actiniidae</taxon>
        <taxon>Actinia</taxon>
    </lineage>
</organism>
<evidence type="ECO:0000313" key="6">
    <source>
        <dbReference type="RefSeq" id="XP_031563890.1"/>
    </source>
</evidence>
<feature type="region of interest" description="Disordered" evidence="2">
    <location>
        <begin position="620"/>
        <end position="876"/>
    </location>
</feature>
<dbReference type="Proteomes" id="UP000515163">
    <property type="component" value="Unplaced"/>
</dbReference>
<dbReference type="OrthoDB" id="5395350at2759"/>
<gene>
    <name evidence="5 6" type="primary">LOC116299378</name>
</gene>
<evidence type="ECO:0000256" key="1">
    <source>
        <dbReference type="PROSITE-ProRule" id="PRU00723"/>
    </source>
</evidence>
<feature type="compositionally biased region" description="Basic and acidic residues" evidence="2">
    <location>
        <begin position="334"/>
        <end position="403"/>
    </location>
</feature>
<dbReference type="InterPro" id="IPR000571">
    <property type="entry name" value="Znf_CCCH"/>
</dbReference>
<evidence type="ECO:0000256" key="2">
    <source>
        <dbReference type="SAM" id="MobiDB-lite"/>
    </source>
</evidence>
<keyword evidence="1" id="KW-0863">Zinc-finger</keyword>
<keyword evidence="1" id="KW-0479">Metal-binding</keyword>
<dbReference type="PANTHER" id="PTHR15725:SF14">
    <property type="entry name" value="ZINC FINGER CCCH DOMAIN-CONTAINING PROTEIN 11A"/>
    <property type="match status" value="1"/>
</dbReference>
<feature type="compositionally biased region" description="Acidic residues" evidence="2">
    <location>
        <begin position="230"/>
        <end position="239"/>
    </location>
</feature>
<keyword evidence="1" id="KW-0862">Zinc</keyword>
<feature type="domain" description="C3H1-type" evidence="3">
    <location>
        <begin position="2"/>
        <end position="29"/>
    </location>
</feature>